<keyword evidence="6" id="KW-0227">DNA damage</keyword>
<protein>
    <submittedName>
        <fullName evidence="13">Unnamed protein product</fullName>
    </submittedName>
</protein>
<keyword evidence="10" id="KW-0234">DNA repair</keyword>
<keyword evidence="8 12" id="KW-0175">Coiled coil</keyword>
<dbReference type="AlphaFoldDB" id="A0A9W6Z773"/>
<reference evidence="13" key="1">
    <citation type="submission" date="2023-04" db="EMBL/GenBank/DDBJ databases">
        <title>Ambrosiozyma monospora NBRC 1965.</title>
        <authorList>
            <person name="Ichikawa N."/>
            <person name="Sato H."/>
            <person name="Tonouchi N."/>
        </authorList>
    </citation>
    <scope>NUCLEOTIDE SEQUENCE</scope>
    <source>
        <strain evidence="13">NBRC 1965</strain>
    </source>
</reference>
<dbReference type="GO" id="GO:0000724">
    <property type="term" value="P:double-strand break repair via homologous recombination"/>
    <property type="evidence" value="ECO:0007669"/>
    <property type="project" value="TreeGrafter"/>
</dbReference>
<comment type="subcellular location">
    <subcellularLocation>
        <location evidence="2">Chromosome</location>
    </subcellularLocation>
    <subcellularLocation>
        <location evidence="1">Nucleus</location>
    </subcellularLocation>
</comment>
<evidence type="ECO:0000256" key="12">
    <source>
        <dbReference type="SAM" id="Coils"/>
    </source>
</evidence>
<dbReference type="Gene3D" id="3.40.50.300">
    <property type="entry name" value="P-loop containing nucleotide triphosphate hydrolases"/>
    <property type="match status" value="1"/>
</dbReference>
<keyword evidence="11" id="KW-0539">Nucleus</keyword>
<dbReference type="GO" id="GO:0003684">
    <property type="term" value="F:damaged DNA binding"/>
    <property type="evidence" value="ECO:0007669"/>
    <property type="project" value="TreeGrafter"/>
</dbReference>
<name>A0A9W6Z773_AMBMO</name>
<comment type="similarity">
    <text evidence="3">Belongs to the SMC family. SMC6 subfamily.</text>
</comment>
<evidence type="ECO:0000256" key="1">
    <source>
        <dbReference type="ARBA" id="ARBA00004123"/>
    </source>
</evidence>
<organism evidence="13 14">
    <name type="scientific">Ambrosiozyma monospora</name>
    <name type="common">Yeast</name>
    <name type="synonym">Endomycopsis monosporus</name>
    <dbReference type="NCBI Taxonomy" id="43982"/>
    <lineage>
        <taxon>Eukaryota</taxon>
        <taxon>Fungi</taxon>
        <taxon>Dikarya</taxon>
        <taxon>Ascomycota</taxon>
        <taxon>Saccharomycotina</taxon>
        <taxon>Pichiomycetes</taxon>
        <taxon>Pichiales</taxon>
        <taxon>Pichiaceae</taxon>
        <taxon>Ambrosiozyma</taxon>
    </lineage>
</organism>
<dbReference type="PANTHER" id="PTHR19306">
    <property type="entry name" value="STRUCTURAL MAINTENANCE OF CHROMOSOMES 5,6 SMC5, SMC6"/>
    <property type="match status" value="1"/>
</dbReference>
<dbReference type="PANTHER" id="PTHR19306:SF6">
    <property type="entry name" value="STRUCTURAL MAINTENANCE OF CHROMOSOMES PROTEIN 6"/>
    <property type="match status" value="1"/>
</dbReference>
<keyword evidence="14" id="KW-1185">Reference proteome</keyword>
<dbReference type="Proteomes" id="UP001165063">
    <property type="component" value="Unassembled WGS sequence"/>
</dbReference>
<evidence type="ECO:0000256" key="6">
    <source>
        <dbReference type="ARBA" id="ARBA00022763"/>
    </source>
</evidence>
<dbReference type="GO" id="GO:0035861">
    <property type="term" value="C:site of double-strand break"/>
    <property type="evidence" value="ECO:0007669"/>
    <property type="project" value="TreeGrafter"/>
</dbReference>
<evidence type="ECO:0000256" key="4">
    <source>
        <dbReference type="ARBA" id="ARBA00022454"/>
    </source>
</evidence>
<evidence type="ECO:0000256" key="5">
    <source>
        <dbReference type="ARBA" id="ARBA00022741"/>
    </source>
</evidence>
<dbReference type="GO" id="GO:0003697">
    <property type="term" value="F:single-stranded DNA binding"/>
    <property type="evidence" value="ECO:0007669"/>
    <property type="project" value="TreeGrafter"/>
</dbReference>
<dbReference type="EMBL" id="BSXU01006099">
    <property type="protein sequence ID" value="GMG55734.1"/>
    <property type="molecule type" value="Genomic_DNA"/>
</dbReference>
<evidence type="ECO:0000256" key="3">
    <source>
        <dbReference type="ARBA" id="ARBA00006793"/>
    </source>
</evidence>
<keyword evidence="9" id="KW-0233">DNA recombination</keyword>
<keyword evidence="5" id="KW-0547">Nucleotide-binding</keyword>
<proteinExistence type="inferred from homology"/>
<dbReference type="SUPFAM" id="SSF52540">
    <property type="entry name" value="P-loop containing nucleoside triphosphate hydrolases"/>
    <property type="match status" value="1"/>
</dbReference>
<feature type="coiled-coil region" evidence="12">
    <location>
        <begin position="187"/>
        <end position="253"/>
    </location>
</feature>
<evidence type="ECO:0000256" key="11">
    <source>
        <dbReference type="ARBA" id="ARBA00023242"/>
    </source>
</evidence>
<dbReference type="InterPro" id="IPR027417">
    <property type="entry name" value="P-loop_NTPase"/>
</dbReference>
<evidence type="ECO:0000256" key="8">
    <source>
        <dbReference type="ARBA" id="ARBA00023054"/>
    </source>
</evidence>
<evidence type="ECO:0000256" key="7">
    <source>
        <dbReference type="ARBA" id="ARBA00022840"/>
    </source>
</evidence>
<sequence>MQRLIRDIQINKSHYRGEVIGPVGMCVELQDQYHQWSWVIEILLQKALNTILVENRGDSTRLRKAIKNAKAYADITIRQREVFDFSNAVPRGYLTVADVLKFSNDNVLCHLVDANKIHNTVLIAKRAEAEQALYNDHENKIGSVICFVEKSALRISKKNGTLQTNPIRYTRQNRTRLRTTSELGNPLARIDTELAEMQRELQDLDQEKRQKVSDMRANIHDLKKKQKECRDNIRELQIGITKFSAKLEELESDSKIDSLTEERNQRIRDQKVQIQTVEALNNQMVIKKEEIEGAKAKYMKYLAEGKELKKLQRNQAMELGRNESNLRLTESSIRETEDKISQNDSDIEKLYQYINVTMPPLLEDLRVKASAICSLERANIQENDTKESVKQEIEKVVLHLRRLEDEIGISREQAEVDVHTARSRRDDVNDKVVKSRDLLKHLGAALDARVKNMELTAALMVLEVNYAFETALQIRKFKGRVKIDFDAGRLSLHVATKETEKLRNVESMSGGEKSYAQIAFLLAIWKPMHSKVRGLDEFDVFMDQVNRRLALKLILKKVRDNPKTQTIFITPLAITEIEGLDDKSVVIREIHPPERRSNA</sequence>
<dbReference type="GO" id="GO:0005524">
    <property type="term" value="F:ATP binding"/>
    <property type="evidence" value="ECO:0007669"/>
    <property type="project" value="UniProtKB-KW"/>
</dbReference>
<evidence type="ECO:0000313" key="13">
    <source>
        <dbReference type="EMBL" id="GMG55734.1"/>
    </source>
</evidence>
<evidence type="ECO:0000256" key="9">
    <source>
        <dbReference type="ARBA" id="ARBA00023172"/>
    </source>
</evidence>
<evidence type="ECO:0000256" key="10">
    <source>
        <dbReference type="ARBA" id="ARBA00023204"/>
    </source>
</evidence>
<keyword evidence="7" id="KW-0067">ATP-binding</keyword>
<comment type="caution">
    <text evidence="13">The sequence shown here is derived from an EMBL/GenBank/DDBJ whole genome shotgun (WGS) entry which is preliminary data.</text>
</comment>
<gene>
    <name evidence="13" type="ORF">Amon01_000780600</name>
</gene>
<keyword evidence="4" id="KW-0158">Chromosome</keyword>
<dbReference type="GO" id="GO:0030915">
    <property type="term" value="C:Smc5-Smc6 complex"/>
    <property type="evidence" value="ECO:0007669"/>
    <property type="project" value="TreeGrafter"/>
</dbReference>
<evidence type="ECO:0000256" key="2">
    <source>
        <dbReference type="ARBA" id="ARBA00004286"/>
    </source>
</evidence>
<evidence type="ECO:0000313" key="14">
    <source>
        <dbReference type="Proteomes" id="UP001165063"/>
    </source>
</evidence>
<dbReference type="GO" id="GO:0005634">
    <property type="term" value="C:nucleus"/>
    <property type="evidence" value="ECO:0007669"/>
    <property type="project" value="UniProtKB-SubCell"/>
</dbReference>
<accession>A0A9W6Z773</accession>
<dbReference type="OrthoDB" id="10265785at2759"/>